<evidence type="ECO:0000313" key="3">
    <source>
        <dbReference type="Proteomes" id="UP001611383"/>
    </source>
</evidence>
<keyword evidence="3" id="KW-1185">Reference proteome</keyword>
<evidence type="ECO:0000256" key="1">
    <source>
        <dbReference type="SAM" id="Phobius"/>
    </source>
</evidence>
<feature type="transmembrane region" description="Helical" evidence="1">
    <location>
        <begin position="121"/>
        <end position="141"/>
    </location>
</feature>
<feature type="transmembrane region" description="Helical" evidence="1">
    <location>
        <begin position="318"/>
        <end position="335"/>
    </location>
</feature>
<feature type="transmembrane region" description="Helical" evidence="1">
    <location>
        <begin position="161"/>
        <end position="190"/>
    </location>
</feature>
<feature type="transmembrane region" description="Helical" evidence="1">
    <location>
        <begin position="20"/>
        <end position="38"/>
    </location>
</feature>
<dbReference type="Proteomes" id="UP001611383">
    <property type="component" value="Chromosome"/>
</dbReference>
<dbReference type="RefSeq" id="WP_395804510.1">
    <property type="nucleotide sequence ID" value="NZ_CP043494.1"/>
</dbReference>
<feature type="transmembrane region" description="Helical" evidence="1">
    <location>
        <begin position="240"/>
        <end position="258"/>
    </location>
</feature>
<gene>
    <name evidence="2" type="ORF">F0U60_29355</name>
</gene>
<feature type="transmembrane region" description="Helical" evidence="1">
    <location>
        <begin position="96"/>
        <end position="114"/>
    </location>
</feature>
<reference evidence="2 3" key="1">
    <citation type="submission" date="2019-08" db="EMBL/GenBank/DDBJ databases">
        <title>Archangium and Cystobacter genomes.</title>
        <authorList>
            <person name="Chen I.-C.K."/>
            <person name="Wielgoss S."/>
        </authorList>
    </citation>
    <scope>NUCLEOTIDE SEQUENCE [LARGE SCALE GENOMIC DNA]</scope>
    <source>
        <strain evidence="2 3">Cbm 6</strain>
    </source>
</reference>
<evidence type="ECO:0000313" key="2">
    <source>
        <dbReference type="EMBL" id="WNG47780.1"/>
    </source>
</evidence>
<keyword evidence="1" id="KW-1133">Transmembrane helix</keyword>
<dbReference type="EMBL" id="CP043494">
    <property type="protein sequence ID" value="WNG47780.1"/>
    <property type="molecule type" value="Genomic_DNA"/>
</dbReference>
<keyword evidence="1" id="KW-0472">Membrane</keyword>
<sequence length="381" mass="42232">MPTDSLTDEYADLPPSVRWGIRNAGLLFFVTLAWVPLFNQSRFADLSSWYTDHLHHSFATWVAFFRGLEIYTRPFAEVRGGTGWPYPVEAWGDMPGFAYPPGVMVLFLPLTLVGRFVGLSFHGFAVVSLLYILALTAWAFHQAVQALVVLPRGSRAATLGLTWLILAQMGLQGFFDSAFVGAGLAALVAWRRRKPDVALLWLAAAAFLHFRAVVFAPLGVLALHQCWKERARIRHFAPKLAVTAGVVVLGLVSFVLMYPATQAFREKALRVLSHPNAMGVVVIASLALAGVLMVFRQWLALAAQGLVVALAFVELQNFWWHGAIVLAVPYFIGALRDESFKGEVSLARGAWLLWALAIHPVVWRDHPGQLFIEFVKFLRVG</sequence>
<accession>A0ABY9WXD9</accession>
<proteinExistence type="predicted"/>
<organism evidence="2 3">
    <name type="scientific">Archangium minus</name>
    <dbReference type="NCBI Taxonomy" id="83450"/>
    <lineage>
        <taxon>Bacteria</taxon>
        <taxon>Pseudomonadati</taxon>
        <taxon>Myxococcota</taxon>
        <taxon>Myxococcia</taxon>
        <taxon>Myxococcales</taxon>
        <taxon>Cystobacterineae</taxon>
        <taxon>Archangiaceae</taxon>
        <taxon>Archangium</taxon>
    </lineage>
</organism>
<feature type="transmembrane region" description="Helical" evidence="1">
    <location>
        <begin position="279"/>
        <end position="298"/>
    </location>
</feature>
<name>A0ABY9WXD9_9BACT</name>
<keyword evidence="1" id="KW-0812">Transmembrane</keyword>
<feature type="transmembrane region" description="Helical" evidence="1">
    <location>
        <begin position="197"/>
        <end position="220"/>
    </location>
</feature>
<protein>
    <submittedName>
        <fullName evidence="2">Uncharacterized protein</fullName>
    </submittedName>
</protein>